<keyword evidence="3" id="KW-1185">Reference proteome</keyword>
<dbReference type="EMBL" id="QFFI01000003">
    <property type="protein sequence ID" value="PWG65209.1"/>
    <property type="molecule type" value="Genomic_DNA"/>
</dbReference>
<reference evidence="2 3" key="1">
    <citation type="submission" date="2018-05" db="EMBL/GenBank/DDBJ databases">
        <title>Spiribacter halobius sp. nov., a moderately halophilic bacterium isolated from marine solar saltern.</title>
        <authorList>
            <person name="Zheng W.-S."/>
            <person name="Lu D.-C."/>
            <person name="Du Z.-J."/>
        </authorList>
    </citation>
    <scope>NUCLEOTIDE SEQUENCE [LARGE SCALE GENOMIC DNA]</scope>
    <source>
        <strain evidence="2 3">E85</strain>
    </source>
</reference>
<proteinExistence type="predicted"/>
<dbReference type="RefSeq" id="WP_109676013.1">
    <property type="nucleotide sequence ID" value="NZ_CP086615.1"/>
</dbReference>
<dbReference type="OrthoDB" id="9778803at2"/>
<dbReference type="AlphaFoldDB" id="A0A2U2N8A5"/>
<dbReference type="Proteomes" id="UP000245474">
    <property type="component" value="Unassembled WGS sequence"/>
</dbReference>
<dbReference type="Gene3D" id="3.40.50.300">
    <property type="entry name" value="P-loop containing nucleotide triphosphate hydrolases"/>
    <property type="match status" value="1"/>
</dbReference>
<evidence type="ECO:0000259" key="1">
    <source>
        <dbReference type="Pfam" id="PF07475"/>
    </source>
</evidence>
<evidence type="ECO:0000313" key="2">
    <source>
        <dbReference type="EMBL" id="PWG65209.1"/>
    </source>
</evidence>
<dbReference type="Pfam" id="PF07475">
    <property type="entry name" value="Hpr_kinase_C"/>
    <property type="match status" value="1"/>
</dbReference>
<comment type="caution">
    <text evidence="2">The sequence shown here is derived from an EMBL/GenBank/DDBJ whole genome shotgun (WGS) entry which is preliminary data.</text>
</comment>
<dbReference type="PANTHER" id="PTHR30305:SF1">
    <property type="entry name" value="HPR KINASE_PHOSPHORYLASE"/>
    <property type="match status" value="1"/>
</dbReference>
<accession>A0A2U2N8A5</accession>
<gene>
    <name evidence="2" type="ORF">DEM34_02750</name>
</gene>
<dbReference type="SUPFAM" id="SSF53795">
    <property type="entry name" value="PEP carboxykinase-like"/>
    <property type="match status" value="1"/>
</dbReference>
<dbReference type="PANTHER" id="PTHR30305">
    <property type="entry name" value="PROTEIN YJDM-RELATED"/>
    <property type="match status" value="1"/>
</dbReference>
<organism evidence="2 3">
    <name type="scientific">Sediminicurvatus halobius</name>
    <dbReference type="NCBI Taxonomy" id="2182432"/>
    <lineage>
        <taxon>Bacteria</taxon>
        <taxon>Pseudomonadati</taxon>
        <taxon>Pseudomonadota</taxon>
        <taxon>Gammaproteobacteria</taxon>
        <taxon>Chromatiales</taxon>
        <taxon>Ectothiorhodospiraceae</taxon>
        <taxon>Sediminicurvatus</taxon>
    </lineage>
</organism>
<protein>
    <recommendedName>
        <fullName evidence="1">HPr kinase/phosphorylase C-terminal domain-containing protein</fullName>
    </recommendedName>
</protein>
<dbReference type="GO" id="GO:0006109">
    <property type="term" value="P:regulation of carbohydrate metabolic process"/>
    <property type="evidence" value="ECO:0007669"/>
    <property type="project" value="InterPro"/>
</dbReference>
<dbReference type="InterPro" id="IPR011104">
    <property type="entry name" value="Hpr_kin/Pase_C"/>
</dbReference>
<dbReference type="InterPro" id="IPR027417">
    <property type="entry name" value="P-loop_NTPase"/>
</dbReference>
<name>A0A2U2N8A5_9GAMM</name>
<dbReference type="GO" id="GO:0000155">
    <property type="term" value="F:phosphorelay sensor kinase activity"/>
    <property type="evidence" value="ECO:0007669"/>
    <property type="project" value="InterPro"/>
</dbReference>
<sequence>MIVHLGIPALARALAGRHAAGDATAGLPVAVGRWFGDGGDCPVRRLPEAPDHLRLPPLAGGAAPIIHSPLGDQDLSRRLDRWLARHAIVTLPGTLVQIDGTGVLIRGEAGSGKSETALALLQGGQRLVADDAVTLQPRPQGRLKGCCPPLLRGRLCVRGLGLLDAEAQFGPAARLPHSDIGLVIDLTAAAAAGGLEGDWARTGLLGRSLPRLRLAPGRPLASLVTAAVHELQARNRRGNTAEAFAAEQFTAIRRRCVQAPHPLVAASDRVTG</sequence>
<dbReference type="CDD" id="cd01918">
    <property type="entry name" value="HprK_C"/>
    <property type="match status" value="1"/>
</dbReference>
<dbReference type="GO" id="GO:0005524">
    <property type="term" value="F:ATP binding"/>
    <property type="evidence" value="ECO:0007669"/>
    <property type="project" value="InterPro"/>
</dbReference>
<feature type="domain" description="HPr kinase/phosphorylase C-terminal" evidence="1">
    <location>
        <begin position="90"/>
        <end position="246"/>
    </location>
</feature>
<evidence type="ECO:0000313" key="3">
    <source>
        <dbReference type="Proteomes" id="UP000245474"/>
    </source>
</evidence>